<evidence type="ECO:0000256" key="6">
    <source>
        <dbReference type="ARBA" id="ARBA00023316"/>
    </source>
</evidence>
<protein>
    <recommendedName>
        <fullName evidence="7">UDP-N-acetylmuramoyl-L-alanyl-D-glutamate--2,6-diaminopimelate ligase</fullName>
        <ecNumber evidence="7">6.3.2.13</ecNumber>
    </recommendedName>
    <alternativeName>
        <fullName evidence="7">Meso-A2pm-adding enzyme</fullName>
    </alternativeName>
    <alternativeName>
        <fullName evidence="7">Meso-diaminopimelate-adding enzyme</fullName>
    </alternativeName>
    <alternativeName>
        <fullName evidence="7">UDP-MurNAc-L-Ala-D-Glu:meso-diaminopimelate ligase</fullName>
    </alternativeName>
    <alternativeName>
        <fullName evidence="7">UDP-MurNAc-tripeptide synthetase</fullName>
    </alternativeName>
    <alternativeName>
        <fullName evidence="7">UDP-N-acetylmuramyl-tripeptide synthetase</fullName>
    </alternativeName>
</protein>
<gene>
    <name evidence="7" type="primary">murE</name>
    <name evidence="12" type="ORF">GCM10009823_32830</name>
</gene>
<keyword evidence="3 7" id="KW-0133">Cell shape</keyword>
<evidence type="ECO:0000256" key="5">
    <source>
        <dbReference type="ARBA" id="ARBA00023306"/>
    </source>
</evidence>
<keyword evidence="13" id="KW-1185">Reference proteome</keyword>
<dbReference type="PANTHER" id="PTHR23135:SF4">
    <property type="entry name" value="UDP-N-ACETYLMURAMOYL-L-ALANYL-D-GLUTAMATE--2,6-DIAMINOPIMELATE LIGASE MURE HOMOLOG, CHLOROPLASTIC"/>
    <property type="match status" value="1"/>
</dbReference>
<dbReference type="NCBIfam" id="TIGR01085">
    <property type="entry name" value="murE"/>
    <property type="match status" value="1"/>
</dbReference>
<dbReference type="NCBIfam" id="NF001124">
    <property type="entry name" value="PRK00139.1-2"/>
    <property type="match status" value="1"/>
</dbReference>
<feature type="binding site" evidence="7">
    <location>
        <position position="191"/>
    </location>
    <ligand>
        <name>UDP-N-acetyl-alpha-D-muramoyl-L-alanyl-D-glutamate</name>
        <dbReference type="ChEBI" id="CHEBI:83900"/>
    </ligand>
</feature>
<feature type="binding site" evidence="7">
    <location>
        <position position="478"/>
    </location>
    <ligand>
        <name>meso-2,6-diaminopimelate</name>
        <dbReference type="ChEBI" id="CHEBI:57791"/>
    </ligand>
</feature>
<evidence type="ECO:0000256" key="8">
    <source>
        <dbReference type="RuleBase" id="RU004135"/>
    </source>
</evidence>
<dbReference type="InterPro" id="IPR005761">
    <property type="entry name" value="UDP-N-AcMur-Glu-dNH2Pim_ligase"/>
</dbReference>
<organism evidence="12 13">
    <name type="scientific">Brevibacterium salitolerans</name>
    <dbReference type="NCBI Taxonomy" id="1403566"/>
    <lineage>
        <taxon>Bacteria</taxon>
        <taxon>Bacillati</taxon>
        <taxon>Actinomycetota</taxon>
        <taxon>Actinomycetes</taxon>
        <taxon>Micrococcales</taxon>
        <taxon>Brevibacteriaceae</taxon>
        <taxon>Brevibacterium</taxon>
    </lineage>
</organism>
<keyword evidence="7" id="KW-0460">Magnesium</keyword>
<keyword evidence="7" id="KW-0067">ATP-binding</keyword>
<keyword evidence="7" id="KW-0963">Cytoplasm</keyword>
<proteinExistence type="inferred from homology"/>
<evidence type="ECO:0000259" key="10">
    <source>
        <dbReference type="Pfam" id="PF02875"/>
    </source>
</evidence>
<feature type="binding site" evidence="7">
    <location>
        <begin position="164"/>
        <end position="165"/>
    </location>
    <ligand>
        <name>UDP-N-acetyl-alpha-D-muramoyl-L-alanyl-D-glutamate</name>
        <dbReference type="ChEBI" id="CHEBI:83900"/>
    </ligand>
</feature>
<feature type="binding site" evidence="7">
    <location>
        <begin position="122"/>
        <end position="128"/>
    </location>
    <ligand>
        <name>ATP</name>
        <dbReference type="ChEBI" id="CHEBI:30616"/>
    </ligand>
</feature>
<keyword evidence="4 7" id="KW-0573">Peptidoglycan synthesis</keyword>
<evidence type="ECO:0000313" key="13">
    <source>
        <dbReference type="Proteomes" id="UP001500984"/>
    </source>
</evidence>
<dbReference type="InterPro" id="IPR035911">
    <property type="entry name" value="MurE/MurF_N"/>
</dbReference>
<evidence type="ECO:0000256" key="2">
    <source>
        <dbReference type="ARBA" id="ARBA00022618"/>
    </source>
</evidence>
<dbReference type="Proteomes" id="UP001500984">
    <property type="component" value="Unassembled WGS sequence"/>
</dbReference>
<feature type="binding site" evidence="7">
    <location>
        <position position="474"/>
    </location>
    <ligand>
        <name>meso-2,6-diaminopimelate</name>
        <dbReference type="ChEBI" id="CHEBI:57791"/>
    </ligand>
</feature>
<dbReference type="Pfam" id="PF01225">
    <property type="entry name" value="Mur_ligase"/>
    <property type="match status" value="1"/>
</dbReference>
<dbReference type="RefSeq" id="WP_291794800.1">
    <property type="nucleotide sequence ID" value="NZ_BAAAPZ010000019.1"/>
</dbReference>
<evidence type="ECO:0000256" key="4">
    <source>
        <dbReference type="ARBA" id="ARBA00022984"/>
    </source>
</evidence>
<feature type="domain" description="Mur ligase N-terminal catalytic" evidence="9">
    <location>
        <begin position="24"/>
        <end position="106"/>
    </location>
</feature>
<feature type="binding site" evidence="7">
    <location>
        <position position="199"/>
    </location>
    <ligand>
        <name>UDP-N-acetyl-alpha-D-muramoyl-L-alanyl-D-glutamate</name>
        <dbReference type="ChEBI" id="CHEBI:83900"/>
    </ligand>
</feature>
<name>A0ABN2X927_9MICO</name>
<evidence type="ECO:0000256" key="7">
    <source>
        <dbReference type="HAMAP-Rule" id="MF_00208"/>
    </source>
</evidence>
<reference evidence="12 13" key="1">
    <citation type="journal article" date="2019" name="Int. J. Syst. Evol. Microbiol.">
        <title>The Global Catalogue of Microorganisms (GCM) 10K type strain sequencing project: providing services to taxonomists for standard genome sequencing and annotation.</title>
        <authorList>
            <consortium name="The Broad Institute Genomics Platform"/>
            <consortium name="The Broad Institute Genome Sequencing Center for Infectious Disease"/>
            <person name="Wu L."/>
            <person name="Ma J."/>
        </authorList>
    </citation>
    <scope>NUCLEOTIDE SEQUENCE [LARGE SCALE GENOMIC DNA]</scope>
    <source>
        <strain evidence="12 13">JCM 15900</strain>
    </source>
</reference>
<comment type="similarity">
    <text evidence="1 7">Belongs to the MurCDEF family. MurE subfamily.</text>
</comment>
<evidence type="ECO:0000259" key="9">
    <source>
        <dbReference type="Pfam" id="PF01225"/>
    </source>
</evidence>
<dbReference type="GO" id="GO:0016874">
    <property type="term" value="F:ligase activity"/>
    <property type="evidence" value="ECO:0007669"/>
    <property type="project" value="UniProtKB-KW"/>
</dbReference>
<comment type="catalytic activity">
    <reaction evidence="7">
        <text>UDP-N-acetyl-alpha-D-muramoyl-L-alanyl-D-glutamate + meso-2,6-diaminopimelate + ATP = UDP-N-acetyl-alpha-D-muramoyl-L-alanyl-gamma-D-glutamyl-meso-2,6-diaminopimelate + ADP + phosphate + H(+)</text>
        <dbReference type="Rhea" id="RHEA:23676"/>
        <dbReference type="ChEBI" id="CHEBI:15378"/>
        <dbReference type="ChEBI" id="CHEBI:30616"/>
        <dbReference type="ChEBI" id="CHEBI:43474"/>
        <dbReference type="ChEBI" id="CHEBI:57791"/>
        <dbReference type="ChEBI" id="CHEBI:83900"/>
        <dbReference type="ChEBI" id="CHEBI:83905"/>
        <dbReference type="ChEBI" id="CHEBI:456216"/>
        <dbReference type="EC" id="6.3.2.13"/>
    </reaction>
</comment>
<dbReference type="Gene3D" id="3.90.190.20">
    <property type="entry name" value="Mur ligase, C-terminal domain"/>
    <property type="match status" value="1"/>
</dbReference>
<sequence>MRLSHLRLPPAARLLGQGDPELVGVSHDSRTAGPGDLWAALPGARVHGAEFAAEVLARGVPAVLTDEAGLARIRSLSAERLASGDVTVLVVENPRSVLGGLAAQVYGTDAHPDSPLLLGVTGTNGKTTTVFILDALLRALGRTTGLIGTVATEVAGVSVPSVRTTPEAPELHSLFAQMRAAGVQACSMEVSSHALAQHRVDGARFAVAGFTNLSQDHLDFHPTMEDYFSAKARLFTPAHSRAGVVVVEDEWGARMARAAEVPVATLSDDPGVSPDHLVLRGEAPGEFELRLADGSRLRARAPLPGAFNVTNTALALAMLHAAGVGTEELASAASGLTVTVPGRMEQVSPAHPLAVVDYSHTPDALDKVLTGLQDTGSPLVVVVGAGGDRDSGKRPLMGRVAAQRADAVIVTDDNPRSEDPAAIRAAVLAGAREALADGSARVRPEAIRECAPRGAAIDLAVSLAGAEGTLLVAGKGHETGQEIAGTVHPFDDRARTRDALASAGLGSAHGRVQD</sequence>
<feature type="short sequence motif" description="Meso-diaminopimelate recognition motif" evidence="7">
    <location>
        <begin position="413"/>
        <end position="416"/>
    </location>
</feature>
<comment type="PTM">
    <text evidence="7">Carboxylation is probably crucial for Mg(2+) binding and, consequently, for the gamma-phosphate positioning of ATP.</text>
</comment>
<feature type="binding site" evidence="7">
    <location>
        <position position="197"/>
    </location>
    <ligand>
        <name>UDP-N-acetyl-alpha-D-muramoyl-L-alanyl-D-glutamate</name>
        <dbReference type="ChEBI" id="CHEBI:83900"/>
    </ligand>
</feature>
<dbReference type="HAMAP" id="MF_00208">
    <property type="entry name" value="MurE"/>
    <property type="match status" value="1"/>
</dbReference>
<dbReference type="Pfam" id="PF08245">
    <property type="entry name" value="Mur_ligase_M"/>
    <property type="match status" value="1"/>
</dbReference>
<dbReference type="InterPro" id="IPR036615">
    <property type="entry name" value="Mur_ligase_C_dom_sf"/>
</dbReference>
<evidence type="ECO:0000313" key="12">
    <source>
        <dbReference type="EMBL" id="GAA2106600.1"/>
    </source>
</evidence>
<dbReference type="Gene3D" id="3.40.1390.10">
    <property type="entry name" value="MurE/MurF, N-terminal domain"/>
    <property type="match status" value="1"/>
</dbReference>
<dbReference type="EC" id="6.3.2.13" evidence="7"/>
<dbReference type="PANTHER" id="PTHR23135">
    <property type="entry name" value="MUR LIGASE FAMILY MEMBER"/>
    <property type="match status" value="1"/>
</dbReference>
<dbReference type="NCBIfam" id="NF001126">
    <property type="entry name" value="PRK00139.1-4"/>
    <property type="match status" value="1"/>
</dbReference>
<comment type="function">
    <text evidence="7">Catalyzes the addition of meso-diaminopimelic acid to the nucleotide precursor UDP-N-acetylmuramoyl-L-alanyl-D-glutamate (UMAG) in the biosynthesis of bacterial cell-wall peptidoglycan.</text>
</comment>
<dbReference type="InterPro" id="IPR004101">
    <property type="entry name" value="Mur_ligase_C"/>
</dbReference>
<dbReference type="InterPro" id="IPR013221">
    <property type="entry name" value="Mur_ligase_cen"/>
</dbReference>
<feature type="domain" description="Mur ligase central" evidence="11">
    <location>
        <begin position="120"/>
        <end position="318"/>
    </location>
</feature>
<dbReference type="Pfam" id="PF02875">
    <property type="entry name" value="Mur_ligase_C"/>
    <property type="match status" value="1"/>
</dbReference>
<dbReference type="InterPro" id="IPR000713">
    <property type="entry name" value="Mur_ligase_N"/>
</dbReference>
<feature type="binding site" evidence="7">
    <location>
        <position position="389"/>
    </location>
    <ligand>
        <name>meso-2,6-diaminopimelate</name>
        <dbReference type="ChEBI" id="CHEBI:57791"/>
    </ligand>
</feature>
<keyword evidence="5 7" id="KW-0131">Cell cycle</keyword>
<comment type="pathway">
    <text evidence="7 8">Cell wall biogenesis; peptidoglycan biosynthesis.</text>
</comment>
<dbReference type="SUPFAM" id="SSF53244">
    <property type="entry name" value="MurD-like peptide ligases, peptide-binding domain"/>
    <property type="match status" value="1"/>
</dbReference>
<evidence type="ECO:0000256" key="3">
    <source>
        <dbReference type="ARBA" id="ARBA00022960"/>
    </source>
</evidence>
<dbReference type="SUPFAM" id="SSF53623">
    <property type="entry name" value="MurD-like peptide ligases, catalytic domain"/>
    <property type="match status" value="1"/>
</dbReference>
<dbReference type="InterPro" id="IPR036565">
    <property type="entry name" value="Mur-like_cat_sf"/>
</dbReference>
<dbReference type="SUPFAM" id="SSF63418">
    <property type="entry name" value="MurE/MurF N-terminal domain"/>
    <property type="match status" value="1"/>
</dbReference>
<dbReference type="EMBL" id="BAAAPZ010000019">
    <property type="protein sequence ID" value="GAA2106600.1"/>
    <property type="molecule type" value="Genomic_DNA"/>
</dbReference>
<feature type="binding site" evidence="7">
    <location>
        <position position="29"/>
    </location>
    <ligand>
        <name>UDP-N-acetyl-alpha-D-muramoyl-L-alanyl-D-glutamate</name>
        <dbReference type="ChEBI" id="CHEBI:83900"/>
    </ligand>
</feature>
<feature type="binding site" evidence="7">
    <location>
        <begin position="413"/>
        <end position="416"/>
    </location>
    <ligand>
        <name>meso-2,6-diaminopimelate</name>
        <dbReference type="ChEBI" id="CHEBI:57791"/>
    </ligand>
</feature>
<comment type="caution">
    <text evidence="7">Lacks conserved residue(s) required for the propagation of feature annotation.</text>
</comment>
<comment type="subcellular location">
    <subcellularLocation>
        <location evidence="7 8">Cytoplasm</location>
    </subcellularLocation>
</comment>
<keyword evidence="7" id="KW-0547">Nucleotide-binding</keyword>
<comment type="caution">
    <text evidence="12">The sequence shown here is derived from an EMBL/GenBank/DDBJ whole genome shotgun (WGS) entry which is preliminary data.</text>
</comment>
<accession>A0ABN2X927</accession>
<comment type="cofactor">
    <cofactor evidence="7">
        <name>Mg(2+)</name>
        <dbReference type="ChEBI" id="CHEBI:18420"/>
    </cofactor>
</comment>
<keyword evidence="6 7" id="KW-0961">Cell wall biogenesis/degradation</keyword>
<feature type="modified residue" description="N6-carboxylysine" evidence="7">
    <location>
        <position position="231"/>
    </location>
</feature>
<dbReference type="Gene3D" id="3.40.1190.10">
    <property type="entry name" value="Mur-like, catalytic domain"/>
    <property type="match status" value="1"/>
</dbReference>
<evidence type="ECO:0000259" key="11">
    <source>
        <dbReference type="Pfam" id="PF08245"/>
    </source>
</evidence>
<evidence type="ECO:0000256" key="1">
    <source>
        <dbReference type="ARBA" id="ARBA00005898"/>
    </source>
</evidence>
<keyword evidence="2 7" id="KW-0132">Cell division</keyword>
<feature type="domain" description="Mur ligase C-terminal" evidence="10">
    <location>
        <begin position="342"/>
        <end position="476"/>
    </location>
</feature>
<keyword evidence="7 12" id="KW-0436">Ligase</keyword>